<evidence type="ECO:0000313" key="1">
    <source>
        <dbReference type="EMBL" id="TNJ36810.1"/>
    </source>
</evidence>
<name>A0A5C4S060_CHLTI</name>
<proteinExistence type="predicted"/>
<organism evidence="1 2">
    <name type="scientific">Chlorobaculum thiosulfatiphilum</name>
    <name type="common">Chlorobium limicola f.sp. thiosulfatophilum</name>
    <dbReference type="NCBI Taxonomy" id="115852"/>
    <lineage>
        <taxon>Bacteria</taxon>
        <taxon>Pseudomonadati</taxon>
        <taxon>Chlorobiota</taxon>
        <taxon>Chlorobiia</taxon>
        <taxon>Chlorobiales</taxon>
        <taxon>Chlorobiaceae</taxon>
        <taxon>Chlorobaculum</taxon>
    </lineage>
</organism>
<dbReference type="Proteomes" id="UP000308271">
    <property type="component" value="Unassembled WGS sequence"/>
</dbReference>
<comment type="caution">
    <text evidence="1">The sequence shown here is derived from an EMBL/GenBank/DDBJ whole genome shotgun (WGS) entry which is preliminary data.</text>
</comment>
<sequence length="147" mass="17060">MTGIECVSVIKDIVIVAVAIYTSWWARKTFAYKDKVSELKELLVALEAIKLEAFIYLQLTPINGDKKNDLGDLFKMMFDFQKKINSALHIDDDTRNKASDMSVFLKEKLFFNISTKDKKTIDAMRSDFDKLHSRLGTAIRKQLKRYR</sequence>
<keyword evidence="2" id="KW-1185">Reference proteome</keyword>
<dbReference type="EMBL" id="VDCH01000034">
    <property type="protein sequence ID" value="TNJ36810.1"/>
    <property type="molecule type" value="Genomic_DNA"/>
</dbReference>
<reference evidence="1 2" key="1">
    <citation type="submission" date="2019-05" db="EMBL/GenBank/DDBJ databases">
        <title>Draft Whole-Genome sequence of the green sulfur bacterium Chlorobaculum thiosulfatiphilum DSM 249.</title>
        <authorList>
            <person name="Meyer T.E."/>
            <person name="Kyndt J.A."/>
        </authorList>
    </citation>
    <scope>NUCLEOTIDE SEQUENCE [LARGE SCALE GENOMIC DNA]</scope>
    <source>
        <strain evidence="1 2">DSM 249</strain>
    </source>
</reference>
<accession>A0A5C4S060</accession>
<gene>
    <name evidence="1" type="ORF">FGF66_11315</name>
</gene>
<evidence type="ECO:0000313" key="2">
    <source>
        <dbReference type="Proteomes" id="UP000308271"/>
    </source>
</evidence>
<dbReference type="RefSeq" id="WP_139457747.1">
    <property type="nucleotide sequence ID" value="NZ_VDCH01000034.1"/>
</dbReference>
<protein>
    <submittedName>
        <fullName evidence="1">Uncharacterized protein</fullName>
    </submittedName>
</protein>
<dbReference type="AlphaFoldDB" id="A0A5C4S060"/>